<dbReference type="Gene3D" id="3.90.1720.10">
    <property type="entry name" value="endopeptidase domain like (from Nostoc punctiforme)"/>
    <property type="match status" value="1"/>
</dbReference>
<dbReference type="Proteomes" id="UP000193108">
    <property type="component" value="Unassembled WGS sequence"/>
</dbReference>
<feature type="signal peptide" evidence="1">
    <location>
        <begin position="1"/>
        <end position="27"/>
    </location>
</feature>
<dbReference type="SUPFAM" id="SSF54001">
    <property type="entry name" value="Cysteine proteinases"/>
    <property type="match status" value="1"/>
</dbReference>
<reference evidence="3 4" key="1">
    <citation type="submission" date="2016-01" db="EMBL/GenBank/DDBJ databases">
        <title>The new phylogeny of the genus Mycobacterium.</title>
        <authorList>
            <person name="Tarcisio F."/>
            <person name="Conor M."/>
            <person name="Antonella G."/>
            <person name="Elisabetta G."/>
            <person name="Giulia F.S."/>
            <person name="Sara T."/>
            <person name="Anna F."/>
            <person name="Clotilde B."/>
            <person name="Roberto B."/>
            <person name="Veronica D.S."/>
            <person name="Fabio R."/>
            <person name="Monica P."/>
            <person name="Olivier J."/>
            <person name="Enrico T."/>
            <person name="Nicola S."/>
        </authorList>
    </citation>
    <scope>NUCLEOTIDE SEQUENCE [LARGE SCALE GENOMIC DNA]</scope>
    <source>
        <strain evidence="3 4">DSM 44164</strain>
    </source>
</reference>
<keyword evidence="4" id="KW-1185">Reference proteome</keyword>
<evidence type="ECO:0000256" key="1">
    <source>
        <dbReference type="SAM" id="SignalP"/>
    </source>
</evidence>
<evidence type="ECO:0000313" key="3">
    <source>
        <dbReference type="EMBL" id="ORW14828.1"/>
    </source>
</evidence>
<dbReference type="Pfam" id="PF05257">
    <property type="entry name" value="CHAP"/>
    <property type="match status" value="1"/>
</dbReference>
<dbReference type="PROSITE" id="PS50911">
    <property type="entry name" value="CHAP"/>
    <property type="match status" value="1"/>
</dbReference>
<sequence length="219" mass="23052">MAIKAGAFGCAVVAIGVGLGQLPAAQAAPEVPVEPPSLQAAVVGPDGPVEPPLLQAAADTVPSEGEFLPLRAAEQLDGFRHDAAEAALGHPVMYGDGQCYPLVQKYIQTLGLWRNTDPSGNAFDLYHHFPTNGLSEYFDQVPFDGGLNEPHVGDVVVYGPGGVVSEHGHAAVVTAVRGSGSLLQYEVAEQNSGGRLFATLNWRDVTPMWNTLGYLRPKV</sequence>
<evidence type="ECO:0000313" key="4">
    <source>
        <dbReference type="Proteomes" id="UP000193108"/>
    </source>
</evidence>
<dbReference type="InterPro" id="IPR007921">
    <property type="entry name" value="CHAP_dom"/>
</dbReference>
<protein>
    <recommendedName>
        <fullName evidence="2">Peptidase C51 domain-containing protein</fullName>
    </recommendedName>
</protein>
<dbReference type="STRING" id="1782.AWC18_20130"/>
<feature type="chain" id="PRO_5012236563" description="Peptidase C51 domain-containing protein" evidence="1">
    <location>
        <begin position="28"/>
        <end position="219"/>
    </location>
</feature>
<keyword evidence="1" id="KW-0732">Signal</keyword>
<dbReference type="InterPro" id="IPR038765">
    <property type="entry name" value="Papain-like_cys_pep_sf"/>
</dbReference>
<name>A0A1X1YUP9_MYCNO</name>
<evidence type="ECO:0000259" key="2">
    <source>
        <dbReference type="PROSITE" id="PS50911"/>
    </source>
</evidence>
<gene>
    <name evidence="3" type="ORF">AWC18_20130</name>
</gene>
<proteinExistence type="predicted"/>
<organism evidence="3 4">
    <name type="scientific">Mycolicibacter nonchromogenicus</name>
    <name type="common">Mycobacterium nonchromogenicum</name>
    <dbReference type="NCBI Taxonomy" id="1782"/>
    <lineage>
        <taxon>Bacteria</taxon>
        <taxon>Bacillati</taxon>
        <taxon>Actinomycetota</taxon>
        <taxon>Actinomycetes</taxon>
        <taxon>Mycobacteriales</taxon>
        <taxon>Mycobacteriaceae</taxon>
        <taxon>Mycolicibacter</taxon>
    </lineage>
</organism>
<comment type="caution">
    <text evidence="3">The sequence shown here is derived from an EMBL/GenBank/DDBJ whole genome shotgun (WGS) entry which is preliminary data.</text>
</comment>
<dbReference type="RefSeq" id="WP_085139923.1">
    <property type="nucleotide sequence ID" value="NZ_LQPI01000090.1"/>
</dbReference>
<dbReference type="EMBL" id="LQPI01000090">
    <property type="protein sequence ID" value="ORW14828.1"/>
    <property type="molecule type" value="Genomic_DNA"/>
</dbReference>
<feature type="domain" description="Peptidase C51" evidence="2">
    <location>
        <begin position="74"/>
        <end position="216"/>
    </location>
</feature>
<accession>A0A1X1YUP9</accession>
<dbReference type="AlphaFoldDB" id="A0A1X1YUP9"/>